<dbReference type="EMBL" id="CP064939">
    <property type="protein sequence ID" value="QPH40093.1"/>
    <property type="molecule type" value="Genomic_DNA"/>
</dbReference>
<dbReference type="RefSeq" id="WP_196099549.1">
    <property type="nucleotide sequence ID" value="NZ_CP064939.1"/>
</dbReference>
<evidence type="ECO:0000313" key="2">
    <source>
        <dbReference type="Proteomes" id="UP000594759"/>
    </source>
</evidence>
<dbReference type="KEGG" id="pex:IZT61_02060"/>
<reference evidence="1 2" key="1">
    <citation type="submission" date="2020-11" db="EMBL/GenBank/DDBJ databases">
        <title>Pedobacter endophytica, an endophytic bacteria isolated form Carex pumila.</title>
        <authorList>
            <person name="Peng Y."/>
            <person name="Jiang L."/>
            <person name="Lee J."/>
        </authorList>
    </citation>
    <scope>NUCLEOTIDE SEQUENCE [LARGE SCALE GENOMIC DNA]</scope>
    <source>
        <strain evidence="1 2">JBR3-12</strain>
    </source>
</reference>
<protein>
    <submittedName>
        <fullName evidence="1">Uncharacterized protein</fullName>
    </submittedName>
</protein>
<organism evidence="1 2">
    <name type="scientific">Pedobacter endophyticus</name>
    <dbReference type="NCBI Taxonomy" id="2789740"/>
    <lineage>
        <taxon>Bacteria</taxon>
        <taxon>Pseudomonadati</taxon>
        <taxon>Bacteroidota</taxon>
        <taxon>Sphingobacteriia</taxon>
        <taxon>Sphingobacteriales</taxon>
        <taxon>Sphingobacteriaceae</taxon>
        <taxon>Pedobacter</taxon>
    </lineage>
</organism>
<dbReference type="AlphaFoldDB" id="A0A7S9L072"/>
<proteinExistence type="predicted"/>
<sequence>MSIQEWGNALKAQIHDPLDYPLFDEIIGCLNANFLRSAYIMSWVGISENLKNKILQSSNLGDAAATTALAAIGEAENNKKSVDKIILEKAVGLNLVDATDKATLEYLWGQRSIFAHPYQLAPNLDETKFIINKLVEICVAKPLLYKKGFLDEMIRNLVDKPFFLPNNEVEILKYYSGVLPRITHDLHPYLFKNLLAELGGIENNETKKDIQHKLKLFLTKLLAESALRLDDPNWTLEAKTVRYPFTVLFGCATTQTWIKFPARIKQLLFDYALAEVDETKRYQIKCTFFELVGSGILEPDYRTRYFAFLDNIQFSYAINFYADKPQMLTRILAGMDTGNYDKQNPIVDFIKSENGRRLLDGLDGTGQAAIGASLTYAARGNNWNAIGYFDALPGQTNLPAGFVDGVLAGTLFNRQNGFHIDLSRFQTGLKTLEKLPPQEALDLLDGLKARVAEVGTASTHHLEDAQIDAAKLAFQNLQIEIRDKAEEVLEELRPFKYVWPEL</sequence>
<name>A0A7S9L072_9SPHI</name>
<keyword evidence="2" id="KW-1185">Reference proteome</keyword>
<evidence type="ECO:0000313" key="1">
    <source>
        <dbReference type="EMBL" id="QPH40093.1"/>
    </source>
</evidence>
<accession>A0A7S9L072</accession>
<dbReference type="Proteomes" id="UP000594759">
    <property type="component" value="Chromosome"/>
</dbReference>
<gene>
    <name evidence="1" type="ORF">IZT61_02060</name>
</gene>